<dbReference type="Proteomes" id="UP000064967">
    <property type="component" value="Chromosome"/>
</dbReference>
<dbReference type="AlphaFoldDB" id="A0A0K1Q8X5"/>
<protein>
    <submittedName>
        <fullName evidence="1">Uncharacterized protein</fullName>
    </submittedName>
</protein>
<name>A0A0K1Q8X5_9BACT</name>
<organism evidence="1 2">
    <name type="scientific">Labilithrix luteola</name>
    <dbReference type="NCBI Taxonomy" id="1391654"/>
    <lineage>
        <taxon>Bacteria</taxon>
        <taxon>Pseudomonadati</taxon>
        <taxon>Myxococcota</taxon>
        <taxon>Polyangia</taxon>
        <taxon>Polyangiales</taxon>
        <taxon>Labilitrichaceae</taxon>
        <taxon>Labilithrix</taxon>
    </lineage>
</organism>
<evidence type="ECO:0000313" key="1">
    <source>
        <dbReference type="EMBL" id="AKV02226.1"/>
    </source>
</evidence>
<dbReference type="KEGG" id="llu:AKJ09_08889"/>
<proteinExistence type="predicted"/>
<reference evidence="1 2" key="1">
    <citation type="submission" date="2015-08" db="EMBL/GenBank/DDBJ databases">
        <authorList>
            <person name="Babu N.S."/>
            <person name="Beckwith C.J."/>
            <person name="Beseler K.G."/>
            <person name="Brison A."/>
            <person name="Carone J.V."/>
            <person name="Caskin T.P."/>
            <person name="Diamond M."/>
            <person name="Durham M.E."/>
            <person name="Foxe J.M."/>
            <person name="Go M."/>
            <person name="Henderson B.A."/>
            <person name="Jones I.B."/>
            <person name="McGettigan J.A."/>
            <person name="Micheletti S.J."/>
            <person name="Nasrallah M.E."/>
            <person name="Ortiz D."/>
            <person name="Piller C.R."/>
            <person name="Privatt S.R."/>
            <person name="Schneider S.L."/>
            <person name="Sharp S."/>
            <person name="Smith T.C."/>
            <person name="Stanton J.D."/>
            <person name="Ullery H.E."/>
            <person name="Wilson R.J."/>
            <person name="Serrano M.G."/>
            <person name="Buck G."/>
            <person name="Lee V."/>
            <person name="Wang Y."/>
            <person name="Carvalho R."/>
            <person name="Voegtly L."/>
            <person name="Shi R."/>
            <person name="Duckworth R."/>
            <person name="Johnson A."/>
            <person name="Loviza R."/>
            <person name="Walstead R."/>
            <person name="Shah Z."/>
            <person name="Kiflezghi M."/>
            <person name="Wade K."/>
            <person name="Ball S.L."/>
            <person name="Bradley K.W."/>
            <person name="Asai D.J."/>
            <person name="Bowman C.A."/>
            <person name="Russell D.A."/>
            <person name="Pope W.H."/>
            <person name="Jacobs-Sera D."/>
            <person name="Hendrix R.W."/>
            <person name="Hatfull G.F."/>
        </authorList>
    </citation>
    <scope>NUCLEOTIDE SEQUENCE [LARGE SCALE GENOMIC DNA]</scope>
    <source>
        <strain evidence="1 2">DSM 27648</strain>
    </source>
</reference>
<dbReference type="EMBL" id="CP012333">
    <property type="protein sequence ID" value="AKV02226.1"/>
    <property type="molecule type" value="Genomic_DNA"/>
</dbReference>
<accession>A0A0K1Q8X5</accession>
<evidence type="ECO:0000313" key="2">
    <source>
        <dbReference type="Proteomes" id="UP000064967"/>
    </source>
</evidence>
<keyword evidence="2" id="KW-1185">Reference proteome</keyword>
<sequence length="43" mass="4573">MICKVSSYVALMTKRRYHSTRGPATATGSVTSTLLLARSAQAS</sequence>
<gene>
    <name evidence="1" type="ORF">AKJ09_08889</name>
</gene>